<dbReference type="Proteomes" id="UP000593579">
    <property type="component" value="Unassembled WGS sequence"/>
</dbReference>
<feature type="region of interest" description="Disordered" evidence="1">
    <location>
        <begin position="1"/>
        <end position="23"/>
    </location>
</feature>
<sequence>MLSENHEGMEDSGSSNLNDNGGNLDSGTVIAGINELAKEKTVTQIKSKRFKKKCNMSKDKGVVIANREYKHEFEPDLLALFEAIISGSKVDSVVSKMGFDNSFRVETIMFSGEIPHRSTRELLGEDLGVIVADIEPWFMAGDFNAILRCREMQEYFTSLYTMDAYSVNDFPVKGRFPKLEDDLISSLNVEINMKEANWDIVGKNAYTMVYKVFMEGSLDPKLNRTLLVLIPKSIGTNTIK</sequence>
<organism evidence="2 3">
    <name type="scientific">Gossypium gossypioides</name>
    <name type="common">Mexican cotton</name>
    <name type="synonym">Selera gossypioides</name>
    <dbReference type="NCBI Taxonomy" id="34282"/>
    <lineage>
        <taxon>Eukaryota</taxon>
        <taxon>Viridiplantae</taxon>
        <taxon>Streptophyta</taxon>
        <taxon>Embryophyta</taxon>
        <taxon>Tracheophyta</taxon>
        <taxon>Spermatophyta</taxon>
        <taxon>Magnoliopsida</taxon>
        <taxon>eudicotyledons</taxon>
        <taxon>Gunneridae</taxon>
        <taxon>Pentapetalae</taxon>
        <taxon>rosids</taxon>
        <taxon>malvids</taxon>
        <taxon>Malvales</taxon>
        <taxon>Malvaceae</taxon>
        <taxon>Malvoideae</taxon>
        <taxon>Gossypium</taxon>
    </lineage>
</organism>
<evidence type="ECO:0000313" key="3">
    <source>
        <dbReference type="Proteomes" id="UP000593579"/>
    </source>
</evidence>
<proteinExistence type="predicted"/>
<name>A0A7J9BBQ6_GOSGO</name>
<dbReference type="OrthoDB" id="1002559at2759"/>
<keyword evidence="3" id="KW-1185">Reference proteome</keyword>
<evidence type="ECO:0000256" key="1">
    <source>
        <dbReference type="SAM" id="MobiDB-lite"/>
    </source>
</evidence>
<evidence type="ECO:0000313" key="2">
    <source>
        <dbReference type="EMBL" id="MBA0733706.1"/>
    </source>
</evidence>
<comment type="caution">
    <text evidence="2">The sequence shown here is derived from an EMBL/GenBank/DDBJ whole genome shotgun (WGS) entry which is preliminary data.</text>
</comment>
<reference evidence="2 3" key="1">
    <citation type="journal article" date="2019" name="Genome Biol. Evol.">
        <title>Insights into the evolution of the New World diploid cottons (Gossypium, subgenus Houzingenia) based on genome sequencing.</title>
        <authorList>
            <person name="Grover C.E."/>
            <person name="Arick M.A. 2nd"/>
            <person name="Thrash A."/>
            <person name="Conover J.L."/>
            <person name="Sanders W.S."/>
            <person name="Peterson D.G."/>
            <person name="Frelichowski J.E."/>
            <person name="Scheffler J.A."/>
            <person name="Scheffler B.E."/>
            <person name="Wendel J.F."/>
        </authorList>
    </citation>
    <scope>NUCLEOTIDE SEQUENCE [LARGE SCALE GENOMIC DNA]</scope>
    <source>
        <strain evidence="2">5</strain>
        <tissue evidence="2">Leaf</tissue>
    </source>
</reference>
<dbReference type="AlphaFoldDB" id="A0A7J9BBQ6"/>
<protein>
    <submittedName>
        <fullName evidence="2">Uncharacterized protein</fullName>
    </submittedName>
</protein>
<feature type="compositionally biased region" description="Low complexity" evidence="1">
    <location>
        <begin position="11"/>
        <end position="23"/>
    </location>
</feature>
<dbReference type="EMBL" id="JABEZY010000002">
    <property type="protein sequence ID" value="MBA0733706.1"/>
    <property type="molecule type" value="Genomic_DNA"/>
</dbReference>
<accession>A0A7J9BBQ6</accession>
<gene>
    <name evidence="2" type="ORF">Gogos_017691</name>
</gene>